<dbReference type="KEGG" id="lrs:PX52LOC_03902"/>
<gene>
    <name evidence="1" type="ORF">PX52LOC_03902</name>
</gene>
<dbReference type="EMBL" id="CP042425">
    <property type="protein sequence ID" value="QEL16926.1"/>
    <property type="molecule type" value="Genomic_DNA"/>
</dbReference>
<evidence type="ECO:0000313" key="2">
    <source>
        <dbReference type="Proteomes" id="UP000324974"/>
    </source>
</evidence>
<proteinExistence type="predicted"/>
<organism evidence="1 2">
    <name type="scientific">Limnoglobus roseus</name>
    <dbReference type="NCBI Taxonomy" id="2598579"/>
    <lineage>
        <taxon>Bacteria</taxon>
        <taxon>Pseudomonadati</taxon>
        <taxon>Planctomycetota</taxon>
        <taxon>Planctomycetia</taxon>
        <taxon>Gemmatales</taxon>
        <taxon>Gemmataceae</taxon>
        <taxon>Limnoglobus</taxon>
    </lineage>
</organism>
<keyword evidence="2" id="KW-1185">Reference proteome</keyword>
<protein>
    <submittedName>
        <fullName evidence="1">Uncharacterized protein</fullName>
    </submittedName>
</protein>
<accession>A0A5C1AG18</accession>
<reference evidence="2" key="1">
    <citation type="submission" date="2019-08" db="EMBL/GenBank/DDBJ databases">
        <title>Limnoglobus roseus gen. nov., sp. nov., a novel freshwater planctomycete with a giant genome from the family Gemmataceae.</title>
        <authorList>
            <person name="Kulichevskaya I.S."/>
            <person name="Naumoff D.G."/>
            <person name="Miroshnikov K."/>
            <person name="Ivanova A."/>
            <person name="Philippov D.A."/>
            <person name="Hakobyan A."/>
            <person name="Rijpstra I.C."/>
            <person name="Sinninghe Damste J.S."/>
            <person name="Liesack W."/>
            <person name="Dedysh S.N."/>
        </authorList>
    </citation>
    <scope>NUCLEOTIDE SEQUENCE [LARGE SCALE GENOMIC DNA]</scope>
    <source>
        <strain evidence="2">PX52</strain>
    </source>
</reference>
<name>A0A5C1AG18_9BACT</name>
<sequence length="95" mass="10437">MVLRDALATLSANRLRISAEDIVFIDAAMRCLPYPDHEETTPDEGLTLYLVVRQFAAMLPDGRPPDLRTLPGEILPLVVRRSHTAEPSPSDGGRA</sequence>
<dbReference type="Proteomes" id="UP000324974">
    <property type="component" value="Chromosome"/>
</dbReference>
<evidence type="ECO:0000313" key="1">
    <source>
        <dbReference type="EMBL" id="QEL16926.1"/>
    </source>
</evidence>
<dbReference type="AlphaFoldDB" id="A0A5C1AG18"/>